<gene>
    <name evidence="1" type="ORF">EV186_105377</name>
</gene>
<reference evidence="1 2" key="1">
    <citation type="submission" date="2019-03" db="EMBL/GenBank/DDBJ databases">
        <title>Genomic Encyclopedia of Type Strains, Phase IV (KMG-IV): sequencing the most valuable type-strain genomes for metagenomic binning, comparative biology and taxonomic classification.</title>
        <authorList>
            <person name="Goeker M."/>
        </authorList>
    </citation>
    <scope>NUCLEOTIDE SEQUENCE [LARGE SCALE GENOMIC DNA]</scope>
    <source>
        <strain evidence="1 2">DSM 45361</strain>
    </source>
</reference>
<evidence type="ECO:0000313" key="1">
    <source>
        <dbReference type="EMBL" id="TDP95145.1"/>
    </source>
</evidence>
<dbReference type="OrthoDB" id="3707697at2"/>
<sequence length="370" mass="39189">MLDDYARQALIAVPPDVLGSDVEAWFQFVAENVADESGSSRTWDDFAEALKNSPEAGSFSQAVDVFTEEMAQYSSEWPGIADQLAQESTAELAAAYAEALAEPAAAEQQSPGELWAQLVADGGDWSAWDGSEAGWAQWRDWFYNVAATRAGAEGEALARQQIGPMDAFPLPQRIAGLEQQGFTVGPAARAAAQAPVKRDPGEVWAELVAEGGDWSAWDGSEAGWAQWRDWFYNVAATRAGADGEALARQQIGGLEGSPLAERVIGLQQQGFTVTGAAAALEATQQQALATVDGLVTEDIDGIIDGALAAVNIDSALAEGIKPLVRERLEATAAAQPELFAGLGAEELDNLRNQLQQELVDELQSVVTPAA</sequence>
<accession>A0A4R6S8H2</accession>
<proteinExistence type="predicted"/>
<dbReference type="RefSeq" id="WP_133852522.1">
    <property type="nucleotide sequence ID" value="NZ_SNXZ01000005.1"/>
</dbReference>
<organism evidence="1 2">
    <name type="scientific">Labedaea rhizosphaerae</name>
    <dbReference type="NCBI Taxonomy" id="598644"/>
    <lineage>
        <taxon>Bacteria</taxon>
        <taxon>Bacillati</taxon>
        <taxon>Actinomycetota</taxon>
        <taxon>Actinomycetes</taxon>
        <taxon>Pseudonocardiales</taxon>
        <taxon>Pseudonocardiaceae</taxon>
        <taxon>Labedaea</taxon>
    </lineage>
</organism>
<comment type="caution">
    <text evidence="1">The sequence shown here is derived from an EMBL/GenBank/DDBJ whole genome shotgun (WGS) entry which is preliminary data.</text>
</comment>
<dbReference type="EMBL" id="SNXZ01000005">
    <property type="protein sequence ID" value="TDP95145.1"/>
    <property type="molecule type" value="Genomic_DNA"/>
</dbReference>
<evidence type="ECO:0000313" key="2">
    <source>
        <dbReference type="Proteomes" id="UP000295444"/>
    </source>
</evidence>
<dbReference type="Proteomes" id="UP000295444">
    <property type="component" value="Unassembled WGS sequence"/>
</dbReference>
<dbReference type="AlphaFoldDB" id="A0A4R6S8H2"/>
<protein>
    <submittedName>
        <fullName evidence="1">Uncharacterized protein</fullName>
    </submittedName>
</protein>
<keyword evidence="2" id="KW-1185">Reference proteome</keyword>
<name>A0A4R6S8H2_LABRH</name>